<feature type="coiled-coil region" evidence="13">
    <location>
        <begin position="1126"/>
        <end position="1153"/>
    </location>
</feature>
<dbReference type="PROSITE" id="PS50982">
    <property type="entry name" value="MBD"/>
    <property type="match status" value="1"/>
</dbReference>
<evidence type="ECO:0000256" key="8">
    <source>
        <dbReference type="ARBA" id="ARBA00023117"/>
    </source>
</evidence>
<dbReference type="Pfam" id="PF01429">
    <property type="entry name" value="MBD"/>
    <property type="match status" value="1"/>
</dbReference>
<evidence type="ECO:0000256" key="5">
    <source>
        <dbReference type="ARBA" id="ARBA00022833"/>
    </source>
</evidence>
<dbReference type="PROSITE" id="PS01359">
    <property type="entry name" value="ZF_PHD_1"/>
    <property type="match status" value="1"/>
</dbReference>
<dbReference type="Pfam" id="PF02791">
    <property type="entry name" value="DDT"/>
    <property type="match status" value="1"/>
</dbReference>
<dbReference type="InterPro" id="IPR011011">
    <property type="entry name" value="Znf_FYVE_PHD"/>
</dbReference>
<evidence type="ECO:0000259" key="17">
    <source>
        <dbReference type="PROSITE" id="PS50827"/>
    </source>
</evidence>
<evidence type="ECO:0000256" key="3">
    <source>
        <dbReference type="ARBA" id="ARBA00022723"/>
    </source>
</evidence>
<feature type="domain" description="DDT" evidence="17">
    <location>
        <begin position="1184"/>
        <end position="1250"/>
    </location>
</feature>
<dbReference type="GO" id="GO:0003677">
    <property type="term" value="F:DNA binding"/>
    <property type="evidence" value="ECO:0007669"/>
    <property type="project" value="InterPro"/>
</dbReference>
<feature type="region of interest" description="Disordered" evidence="14">
    <location>
        <begin position="1438"/>
        <end position="1498"/>
    </location>
</feature>
<dbReference type="PRINTS" id="PR00503">
    <property type="entry name" value="BROMODOMAIN"/>
</dbReference>
<feature type="compositionally biased region" description="Low complexity" evidence="14">
    <location>
        <begin position="631"/>
        <end position="645"/>
    </location>
</feature>
<evidence type="ECO:0008006" key="21">
    <source>
        <dbReference type="Google" id="ProtNLM"/>
    </source>
</evidence>
<evidence type="ECO:0000256" key="11">
    <source>
        <dbReference type="PROSITE-ProRule" id="PRU00035"/>
    </source>
</evidence>
<keyword evidence="10" id="KW-0539">Nucleus</keyword>
<feature type="compositionally biased region" description="Low complexity" evidence="14">
    <location>
        <begin position="2452"/>
        <end position="2465"/>
    </location>
</feature>
<feature type="domain" description="MBD" evidence="18">
    <location>
        <begin position="653"/>
        <end position="729"/>
    </location>
</feature>
<dbReference type="InterPro" id="IPR019786">
    <property type="entry name" value="Zinc_finger_PHD-type_CS"/>
</dbReference>
<feature type="compositionally biased region" description="Acidic residues" evidence="14">
    <location>
        <begin position="1949"/>
        <end position="1959"/>
    </location>
</feature>
<evidence type="ECO:0000256" key="13">
    <source>
        <dbReference type="SAM" id="Coils"/>
    </source>
</evidence>
<dbReference type="InterPro" id="IPR016177">
    <property type="entry name" value="DNA-bd_dom_sf"/>
</dbReference>
<dbReference type="PANTHER" id="PTHR45915">
    <property type="entry name" value="TRANSCRIPTION INTERMEDIARY FACTOR"/>
    <property type="match status" value="1"/>
</dbReference>
<dbReference type="Proteomes" id="UP000494256">
    <property type="component" value="Unassembled WGS sequence"/>
</dbReference>
<feature type="region of interest" description="Disordered" evidence="14">
    <location>
        <begin position="146"/>
        <end position="255"/>
    </location>
</feature>
<comment type="subcellular location">
    <subcellularLocation>
        <location evidence="1">Nucleus</location>
    </subcellularLocation>
</comment>
<dbReference type="InterPro" id="IPR001739">
    <property type="entry name" value="Methyl_CpG_DNA-bd"/>
</dbReference>
<sequence length="2659" mass="295284">MLDFALRGKSKSFPKKLSSIQPVMDKDGEGGEAGKAPPDGLLDAAGLFGAYWGRDGGAGGGGGSAAAAAQAQAALFGFGGRYPPPTTLGVAANQAASLGLHPAASAAWWSMASHLAAQDYLARLQASGLNFPPLADPYAALSALSGAGLKQPPKPGKLSSSRNERSGRSSTSSSTSAKDKSPSTSSSSQNMRAQYGLPKTSSPSAMHSHSQSLSSLASLNSLVSASHQSKPNKPSAPPPSKKPSSSSGVSSSKGKERELALLRGDLMLAQAAAHGAYHAAVAAAAKGKNMSPLYPFGMPGSDKDRHAGIDSLTGLPHTILSDPSSVLGGVRLPPDTEIIKYTSSLAGPKGGAGGTTRGRKKTISLDPPHVSLHPAAERPDRTAPLPSKRPKLDEYGNSRSSVEVIRLPNKPDRPGANSMSGTPPPNLSDYAGISRELLQTIASQSGVSLAALERQLAGSSGAVGDYRTADSGLNLSTKMGSESPLDLGVKVGADDDAPLNLSLKPTPASSQASDALSRLTSLSSSLNASSSHDRISRRKPGVRPRRAGPEAGESPRPKSSGSEDSESVAGWAGREGRPRNLGRGVSKPKKNTVASLLAQSRALGLRPALAHQLLAETDLEKLKALLGETASTDSECPSDSCPSDSDASDTSRRTNDAQLRLPLALGWKRVTVIKGLSRNCSIKGDVTYTPPEPHAAASIRSMQELQNFLDSNPSPPLSTDNFSFSARTVLGEYVQPAADVGEPLIYNENEINKRLEEARALSGGRPTPPPLDRRMELARLQQAARDARRDHSARSRDQARLERSEKAELAKREKEVRSQQLLEHINKNRTQLTIEPLPTIPKSVIDEWKTPDIVMGPATKSYRDRIMPPISLSLIPVSGPKDSQHSPIKTLKFDQSGWKEDIEEYNALDKMKDFAEKAAFDMPKRKDKQYDFSIKTINVDKRLKPPEKENNLEKLIESYSRITEFINGCDWSKLQTDRRTEDPKSLEQKYLDAKNEFMSENLMLMPKDTSKSVLKEVIDLSEDDDNILTDIISKKISKGTFNIGKDGALSISVHPLGTKEMSLAKRRKQEEIEKQKVEDQAKRQQEREIKRQQAILLKEQERERRRQHTTFIRQLDSRRRWEERERRKHQNLLDRLLAKEKKLQQRRKEMELLSELRRPQEDSSLSDQKPLPTLNRIPGLKLPGQAMADLLQAYEFIHNFGQTLGFDMETIPTLNTFQMALLPDCSVEAEEELIQVLTQLLVTAIEDPGIPHPGRHTTLLGHAIRMGDITPHNLSEVLRIYLYANATGEIKALTGLTAERERERRIADHHQNESEMQLTCANTKNAAYYEQLHNNATYKLSEALRDKPYLALNATTKARILAYVCDELLQNKAVLRQLDTSLEHLNQLKKERYLMDMKIRKVRVLHQRKVRAEQTEKQQLLALERMQRLVEESAANLLTSPPLHDDENQQIQDKAETPKKADKESSPHPESETEKQTDHSPYKENQPEESDKELSPLKDLSNSMKNKEMLNNNKDECSPPDVKIDKDSMIGDCDAILSDLESEGTQPEEDEDKNLSSEELARKLEKLLKQSEQQLLQLTAGSHALRATCYGQDRYWRRYWSLGKCGGIYVEAMESAQPEIMQYHHQLENNSLRGTSLQDIKKKKKAPREKKDSLPSEAEKPSETEAQKKEEALKSELELKSIKSELNLSDHTQIIKYEPNVKHGACKVEGSSIKMEEKYIQQKQHNEEDMLDIEDSIPTAFLVQKPTHKPMFATQAEPMDKPQEIVKVENVVKNESEIEDHEETKDQLVNNLEELRKMAEAVSSQLDAAKKAEAEIKEERREEKHKSDLSDAVPAHQQLYTKILEGKWFSILRHESSFLNHVNDAEKLEVTEFCDNEHTCSEVILCQGHKWDVSNNLHLLNDPSLFTLNSMVTSVQVPSNNVYADSSLTMSGLDQDMIDSSVNNKDGDVQETEAEEEGKEQDNDLEKELQADALKHDLSIQKAKANSLTSLGLLNFNALSTYVTCDSPPPIQMSLEELEQLEYCKVHGLPKKVEGNFVPREMRHGWWRITEADQVRELMEALHPRGVRERELHHALSNQLPTVNNKLYIEAGDILATELCVSHLDRVIAQNGGFPSPDSPSSFSAHTARRCDMQLLNMVEALEERVAAASMQVKGWRPARAESPPPPAAPPPAARARRKLQALEAHIERRYLKPPLALRYASNSEVTLGAVLQAEHGNASASSPQNSENERTSEGKDNKGIARGLATWREAVARCSTSAQLAMLLQALEAAVAWDKSIMKANCQFCLSGDNEDQLLLCDGCDKGYHTYCFKPRMDKIPDGDWYCWECVNKARGERVCIVCGGANGSGRTIPCALCSRAYHQDCHYPPLLKLHCTVLYCTTNGSGRTIPCALCSRAYHQDCHYPPLLKNPRGKWYCSQCISRAPPKKPRNTKKRDTKHRELNTSVDLDQNMVPSPAASHASTSTTAEECSGSVLHTPEKHEDKLDDTLPDSENGLNHHAGELSAEEGPPEKRRAIHYGGNGALQHDDTDQHMDVEERDTENLPLVPRVKKEKNAGKKVIKDLQFCKNLLMEMECHEHAWPFLLPVNTKQFPQYKKVIKCPMDLSTIKRKLQDNIYKCKEEFASDVRLIFSNCEVFNEDDSPVGRAGHNMRQYFDERWTQI</sequence>
<protein>
    <recommendedName>
        <fullName evidence="21">Bromodomain adjacent to zinc finger domain protein 2B-like</fullName>
    </recommendedName>
</protein>
<feature type="compositionally biased region" description="Basic and acidic residues" evidence="14">
    <location>
        <begin position="785"/>
        <end position="817"/>
    </location>
</feature>
<dbReference type="Pfam" id="PF00439">
    <property type="entry name" value="Bromodomain"/>
    <property type="match status" value="1"/>
</dbReference>
<feature type="compositionally biased region" description="Basic and acidic residues" evidence="14">
    <location>
        <begin position="1649"/>
        <end position="1671"/>
    </location>
</feature>
<dbReference type="SMART" id="SM00297">
    <property type="entry name" value="BROMO"/>
    <property type="match status" value="1"/>
</dbReference>
<feature type="region of interest" description="Disordered" evidence="14">
    <location>
        <begin position="629"/>
        <end position="654"/>
    </location>
</feature>
<feature type="region of interest" description="Disordered" evidence="14">
    <location>
        <begin position="1"/>
        <end position="37"/>
    </location>
</feature>
<dbReference type="InterPro" id="IPR037374">
    <property type="entry name" value="BAZ2A/B_Bromo"/>
</dbReference>
<dbReference type="SMART" id="SM00571">
    <property type="entry name" value="DDT"/>
    <property type="match status" value="1"/>
</dbReference>
<dbReference type="Pfam" id="PF15613">
    <property type="entry name" value="WSD"/>
    <property type="match status" value="1"/>
</dbReference>
<accession>A0A8S1BQG0</accession>
<keyword evidence="4 12" id="KW-0863">Zinc-finger</keyword>
<proteinExistence type="inferred from homology"/>
<evidence type="ECO:0000256" key="7">
    <source>
        <dbReference type="ARBA" id="ARBA00023054"/>
    </source>
</evidence>
<dbReference type="InterPro" id="IPR018359">
    <property type="entry name" value="Bromodomain_CS"/>
</dbReference>
<gene>
    <name evidence="19" type="ORF">APLA_LOCUS17424</name>
</gene>
<evidence type="ECO:0000259" key="15">
    <source>
        <dbReference type="PROSITE" id="PS50014"/>
    </source>
</evidence>
<feature type="coiled-coil region" evidence="13">
    <location>
        <begin position="1060"/>
        <end position="1102"/>
    </location>
</feature>
<dbReference type="PANTHER" id="PTHR45915:SF2">
    <property type="entry name" value="TOUTATIS, ISOFORM E"/>
    <property type="match status" value="1"/>
</dbReference>
<dbReference type="OrthoDB" id="19653at2759"/>
<dbReference type="SUPFAM" id="SSF57903">
    <property type="entry name" value="FYVE/PHD zinc finger"/>
    <property type="match status" value="3"/>
</dbReference>
<feature type="compositionally biased region" description="Basic and acidic residues" evidence="14">
    <location>
        <begin position="1443"/>
        <end position="1486"/>
    </location>
</feature>
<feature type="domain" description="Bromo" evidence="15">
    <location>
        <begin position="2572"/>
        <end position="2642"/>
    </location>
</feature>
<dbReference type="CDD" id="cd00122">
    <property type="entry name" value="MBD"/>
    <property type="match status" value="1"/>
</dbReference>
<dbReference type="GO" id="GO:0005634">
    <property type="term" value="C:nucleus"/>
    <property type="evidence" value="ECO:0007669"/>
    <property type="project" value="UniProtKB-SubCell"/>
</dbReference>
<feature type="domain" description="PHD-type" evidence="16">
    <location>
        <begin position="2349"/>
        <end position="2421"/>
    </location>
</feature>
<dbReference type="PROSITE" id="PS00633">
    <property type="entry name" value="BROMODOMAIN_1"/>
    <property type="match status" value="1"/>
</dbReference>
<reference evidence="19 20" key="1">
    <citation type="submission" date="2020-04" db="EMBL/GenBank/DDBJ databases">
        <authorList>
            <person name="Wallbank WR R."/>
            <person name="Pardo Diaz C."/>
            <person name="Kozak K."/>
            <person name="Martin S."/>
            <person name="Jiggins C."/>
            <person name="Moest M."/>
            <person name="Warren A I."/>
            <person name="Byers J.R.P. K."/>
            <person name="Montejo-Kovacevich G."/>
            <person name="Yen C E."/>
        </authorList>
    </citation>
    <scope>NUCLEOTIDE SEQUENCE [LARGE SCALE GENOMIC DNA]</scope>
</reference>
<feature type="compositionally biased region" description="Basic and acidic residues" evidence="14">
    <location>
        <begin position="2475"/>
        <end position="2485"/>
    </location>
</feature>
<dbReference type="InterPro" id="IPR028941">
    <property type="entry name" value="WHIM2_dom"/>
</dbReference>
<name>A0A8S1BQG0_ARCPL</name>
<dbReference type="SMART" id="SM00391">
    <property type="entry name" value="MBD"/>
    <property type="match status" value="1"/>
</dbReference>
<dbReference type="InterPro" id="IPR036427">
    <property type="entry name" value="Bromodomain-like_sf"/>
</dbReference>
<dbReference type="SUPFAM" id="SSF47370">
    <property type="entry name" value="Bromodomain"/>
    <property type="match status" value="1"/>
</dbReference>
<feature type="region of interest" description="Disordered" evidence="14">
    <location>
        <begin position="2216"/>
        <end position="2239"/>
    </location>
</feature>
<feature type="region of interest" description="Disordered" evidence="14">
    <location>
        <begin position="343"/>
        <end position="429"/>
    </location>
</feature>
<keyword evidence="3" id="KW-0479">Metal-binding</keyword>
<feature type="compositionally biased region" description="Basic and acidic residues" evidence="14">
    <location>
        <begin position="1810"/>
        <end position="1829"/>
    </location>
</feature>
<feature type="region of interest" description="Disordered" evidence="14">
    <location>
        <begin position="1631"/>
        <end position="1671"/>
    </location>
</feature>
<dbReference type="SMART" id="SM00249">
    <property type="entry name" value="PHD"/>
    <property type="match status" value="3"/>
</dbReference>
<evidence type="ECO:0000256" key="10">
    <source>
        <dbReference type="ARBA" id="ARBA00023242"/>
    </source>
</evidence>
<keyword evidence="7 13" id="KW-0175">Coiled coil</keyword>
<dbReference type="FunFam" id="3.30.40.10:FF:000199">
    <property type="entry name" value="Bromodomain adjacent to zinc finger domain 2B"/>
    <property type="match status" value="1"/>
</dbReference>
<keyword evidence="6" id="KW-0805">Transcription regulation</keyword>
<evidence type="ECO:0000259" key="16">
    <source>
        <dbReference type="PROSITE" id="PS50016"/>
    </source>
</evidence>
<feature type="compositionally biased region" description="Basic residues" evidence="14">
    <location>
        <begin position="535"/>
        <end position="546"/>
    </location>
</feature>
<comment type="caution">
    <text evidence="19">The sequence shown here is derived from an EMBL/GenBank/DDBJ whole genome shotgun (WGS) entry which is preliminary data.</text>
</comment>
<dbReference type="InterPro" id="IPR013083">
    <property type="entry name" value="Znf_RING/FYVE/PHD"/>
</dbReference>
<dbReference type="SUPFAM" id="SSF54171">
    <property type="entry name" value="DNA-binding domain"/>
    <property type="match status" value="1"/>
</dbReference>
<comment type="similarity">
    <text evidence="2">Belongs to the WAL family.</text>
</comment>
<dbReference type="Gene3D" id="3.30.890.10">
    <property type="entry name" value="Methyl-cpg-binding Protein 2, Chain A"/>
    <property type="match status" value="1"/>
</dbReference>
<feature type="compositionally biased region" description="Pro residues" evidence="14">
    <location>
        <begin position="2163"/>
        <end position="2173"/>
    </location>
</feature>
<feature type="compositionally biased region" description="Low complexity" evidence="14">
    <location>
        <begin position="242"/>
        <end position="252"/>
    </location>
</feature>
<dbReference type="Pfam" id="PF00628">
    <property type="entry name" value="PHD"/>
    <property type="match status" value="2"/>
</dbReference>
<feature type="compositionally biased region" description="Basic and acidic residues" evidence="14">
    <location>
        <begin position="2228"/>
        <end position="2239"/>
    </location>
</feature>
<dbReference type="CDD" id="cd15545">
    <property type="entry name" value="PHD_BAZ2A_like"/>
    <property type="match status" value="1"/>
</dbReference>
<dbReference type="GO" id="GO:0000785">
    <property type="term" value="C:chromatin"/>
    <property type="evidence" value="ECO:0007669"/>
    <property type="project" value="TreeGrafter"/>
</dbReference>
<dbReference type="InterPro" id="IPR001487">
    <property type="entry name" value="Bromodomain"/>
</dbReference>
<evidence type="ECO:0000256" key="6">
    <source>
        <dbReference type="ARBA" id="ARBA00023015"/>
    </source>
</evidence>
<evidence type="ECO:0000256" key="4">
    <source>
        <dbReference type="ARBA" id="ARBA00022771"/>
    </source>
</evidence>
<dbReference type="PROSITE" id="PS50827">
    <property type="entry name" value="DDT"/>
    <property type="match status" value="1"/>
</dbReference>
<feature type="region of interest" description="Disordered" evidence="14">
    <location>
        <begin position="523"/>
        <end position="590"/>
    </location>
</feature>
<feature type="region of interest" description="Disordered" evidence="14">
    <location>
        <begin position="2424"/>
        <end position="2526"/>
    </location>
</feature>
<dbReference type="PROSITE" id="PS50014">
    <property type="entry name" value="BROMODOMAIN_2"/>
    <property type="match status" value="1"/>
</dbReference>
<evidence type="ECO:0000256" key="12">
    <source>
        <dbReference type="PROSITE-ProRule" id="PRU00146"/>
    </source>
</evidence>
<feature type="coiled-coil region" evidence="13">
    <location>
        <begin position="1554"/>
        <end position="1581"/>
    </location>
</feature>
<dbReference type="PROSITE" id="PS50016">
    <property type="entry name" value="ZF_PHD_2"/>
    <property type="match status" value="2"/>
</dbReference>
<keyword evidence="9" id="KW-0804">Transcription</keyword>
<evidence type="ECO:0000256" key="14">
    <source>
        <dbReference type="SAM" id="MobiDB-lite"/>
    </source>
</evidence>
<evidence type="ECO:0000259" key="18">
    <source>
        <dbReference type="PROSITE" id="PS50982"/>
    </source>
</evidence>
<dbReference type="InterPro" id="IPR018501">
    <property type="entry name" value="DDT_dom"/>
</dbReference>
<evidence type="ECO:0000313" key="20">
    <source>
        <dbReference type="Proteomes" id="UP000494256"/>
    </source>
</evidence>
<dbReference type="Gene3D" id="3.30.40.10">
    <property type="entry name" value="Zinc/RING finger domain, C3HC4 (zinc finger)"/>
    <property type="match status" value="3"/>
</dbReference>
<evidence type="ECO:0000256" key="2">
    <source>
        <dbReference type="ARBA" id="ARBA00007444"/>
    </source>
</evidence>
<feature type="region of interest" description="Disordered" evidence="14">
    <location>
        <begin position="1937"/>
        <end position="1964"/>
    </location>
</feature>
<dbReference type="Gene3D" id="1.20.920.10">
    <property type="entry name" value="Bromodomain-like"/>
    <property type="match status" value="1"/>
</dbReference>
<dbReference type="GO" id="GO:0008270">
    <property type="term" value="F:zinc ion binding"/>
    <property type="evidence" value="ECO:0007669"/>
    <property type="project" value="UniProtKB-KW"/>
</dbReference>
<keyword evidence="5" id="KW-0862">Zinc</keyword>
<dbReference type="EMBL" id="CADEBD010001048">
    <property type="protein sequence ID" value="CAB3261928.1"/>
    <property type="molecule type" value="Genomic_DNA"/>
</dbReference>
<dbReference type="CDD" id="cd05503">
    <property type="entry name" value="Bromo_BAZ2A_B_like"/>
    <property type="match status" value="1"/>
</dbReference>
<feature type="compositionally biased region" description="Basic residues" evidence="14">
    <location>
        <begin position="2424"/>
        <end position="2435"/>
    </location>
</feature>
<feature type="domain" description="PHD-type" evidence="16">
    <location>
        <begin position="2280"/>
        <end position="2330"/>
    </location>
</feature>
<organism evidence="19 20">
    <name type="scientific">Arctia plantaginis</name>
    <name type="common">Wood tiger moth</name>
    <name type="synonym">Phalaena plantaginis</name>
    <dbReference type="NCBI Taxonomy" id="874455"/>
    <lineage>
        <taxon>Eukaryota</taxon>
        <taxon>Metazoa</taxon>
        <taxon>Ecdysozoa</taxon>
        <taxon>Arthropoda</taxon>
        <taxon>Hexapoda</taxon>
        <taxon>Insecta</taxon>
        <taxon>Pterygota</taxon>
        <taxon>Neoptera</taxon>
        <taxon>Endopterygota</taxon>
        <taxon>Lepidoptera</taxon>
        <taxon>Glossata</taxon>
        <taxon>Ditrysia</taxon>
        <taxon>Noctuoidea</taxon>
        <taxon>Erebidae</taxon>
        <taxon>Arctiinae</taxon>
        <taxon>Arctia</taxon>
    </lineage>
</organism>
<feature type="compositionally biased region" description="Low complexity" evidence="14">
    <location>
        <begin position="168"/>
        <end position="188"/>
    </location>
</feature>
<feature type="region of interest" description="Disordered" evidence="14">
    <location>
        <begin position="2156"/>
        <end position="2177"/>
    </location>
</feature>
<evidence type="ECO:0000256" key="9">
    <source>
        <dbReference type="ARBA" id="ARBA00023163"/>
    </source>
</evidence>
<feature type="region of interest" description="Disordered" evidence="14">
    <location>
        <begin position="1810"/>
        <end position="1830"/>
    </location>
</feature>
<dbReference type="InterPro" id="IPR019787">
    <property type="entry name" value="Znf_PHD-finger"/>
</dbReference>
<evidence type="ECO:0000313" key="19">
    <source>
        <dbReference type="EMBL" id="CAB3261928.1"/>
    </source>
</evidence>
<feature type="compositionally biased region" description="Low complexity" evidence="14">
    <location>
        <begin position="201"/>
        <end position="233"/>
    </location>
</feature>
<keyword evidence="8 11" id="KW-0103">Bromodomain</keyword>
<evidence type="ECO:0000256" key="1">
    <source>
        <dbReference type="ARBA" id="ARBA00004123"/>
    </source>
</evidence>
<feature type="region of interest" description="Disordered" evidence="14">
    <location>
        <begin position="783"/>
        <end position="817"/>
    </location>
</feature>
<dbReference type="InterPro" id="IPR001965">
    <property type="entry name" value="Znf_PHD"/>
</dbReference>